<accession>A0A8H7VCL8</accession>
<evidence type="ECO:0000313" key="2">
    <source>
        <dbReference type="Proteomes" id="UP000603453"/>
    </source>
</evidence>
<dbReference type="Proteomes" id="UP000603453">
    <property type="component" value="Unassembled WGS sequence"/>
</dbReference>
<dbReference type="AlphaFoldDB" id="A0A8H7VCL8"/>
<evidence type="ECO:0000313" key="1">
    <source>
        <dbReference type="EMBL" id="KAG2209514.1"/>
    </source>
</evidence>
<protein>
    <submittedName>
        <fullName evidence="1">Uncharacterized protein</fullName>
    </submittedName>
</protein>
<comment type="caution">
    <text evidence="1">The sequence shown here is derived from an EMBL/GenBank/DDBJ whole genome shotgun (WGS) entry which is preliminary data.</text>
</comment>
<keyword evidence="2" id="KW-1185">Reference proteome</keyword>
<dbReference type="EMBL" id="JAEPRD010000015">
    <property type="protein sequence ID" value="KAG2209514.1"/>
    <property type="molecule type" value="Genomic_DNA"/>
</dbReference>
<organism evidence="1 2">
    <name type="scientific">Mucor saturninus</name>
    <dbReference type="NCBI Taxonomy" id="64648"/>
    <lineage>
        <taxon>Eukaryota</taxon>
        <taxon>Fungi</taxon>
        <taxon>Fungi incertae sedis</taxon>
        <taxon>Mucoromycota</taxon>
        <taxon>Mucoromycotina</taxon>
        <taxon>Mucoromycetes</taxon>
        <taxon>Mucorales</taxon>
        <taxon>Mucorineae</taxon>
        <taxon>Mucoraceae</taxon>
        <taxon>Mucor</taxon>
    </lineage>
</organism>
<name>A0A8H7VCL8_9FUNG</name>
<gene>
    <name evidence="1" type="ORF">INT47_008358</name>
</gene>
<sequence>MNQEQERKVLKDQNGSKHLPKYQAYVKNLKKNNFTVIGYARKSPGQEHQEVRVGLVQKMVNKLYDTLLVDKVFVTTSSRANDTITSRDTNGKNAQLTLLNQRLIDFAGLSTDTSDLYDFIVAHGSIKKIIIDLSSSTGFMNYYNRDDIIDNPSILKDFDCRKPCYKRS</sequence>
<proteinExistence type="predicted"/>
<dbReference type="OrthoDB" id="2270519at2759"/>
<reference evidence="1" key="1">
    <citation type="submission" date="2020-12" db="EMBL/GenBank/DDBJ databases">
        <title>Metabolic potential, ecology and presence of endohyphal bacteria is reflected in genomic diversity of Mucoromycotina.</title>
        <authorList>
            <person name="Muszewska A."/>
            <person name="Okrasinska A."/>
            <person name="Steczkiewicz K."/>
            <person name="Drgas O."/>
            <person name="Orlowska M."/>
            <person name="Perlinska-Lenart U."/>
            <person name="Aleksandrzak-Piekarczyk T."/>
            <person name="Szatraj K."/>
            <person name="Zielenkiewicz U."/>
            <person name="Pilsyk S."/>
            <person name="Malc E."/>
            <person name="Mieczkowski P."/>
            <person name="Kruszewska J.S."/>
            <person name="Biernat P."/>
            <person name="Pawlowska J."/>
        </authorList>
    </citation>
    <scope>NUCLEOTIDE SEQUENCE</scope>
    <source>
        <strain evidence="1">WA0000017839</strain>
    </source>
</reference>